<comment type="caution">
    <text evidence="3">The sequence shown here is derived from an EMBL/GenBank/DDBJ whole genome shotgun (WGS) entry which is preliminary data.</text>
</comment>
<evidence type="ECO:0000256" key="1">
    <source>
        <dbReference type="ARBA" id="ARBA00023172"/>
    </source>
</evidence>
<dbReference type="VEuPathDB" id="FungiDB:RhiirA1_474305"/>
<dbReference type="VEuPathDB" id="FungiDB:FUN_014430"/>
<dbReference type="EMBL" id="LLXI01002084">
    <property type="protein sequence ID" value="PKY56158.1"/>
    <property type="molecule type" value="Genomic_DNA"/>
</dbReference>
<protein>
    <recommendedName>
        <fullName evidence="5">Tyr recombinase domain-containing protein</fullName>
    </recommendedName>
</protein>
<keyword evidence="2" id="KW-0472">Membrane</keyword>
<dbReference type="GO" id="GO:0006310">
    <property type="term" value="P:DNA recombination"/>
    <property type="evidence" value="ECO:0007669"/>
    <property type="project" value="UniProtKB-KW"/>
</dbReference>
<name>A0A2I1HBB2_9GLOM</name>
<dbReference type="GO" id="GO:0015074">
    <property type="term" value="P:DNA integration"/>
    <property type="evidence" value="ECO:0007669"/>
    <property type="project" value="InterPro"/>
</dbReference>
<dbReference type="SUPFAM" id="SSF56349">
    <property type="entry name" value="DNA breaking-rejoining enzymes"/>
    <property type="match status" value="1"/>
</dbReference>
<feature type="transmembrane region" description="Helical" evidence="2">
    <location>
        <begin position="416"/>
        <end position="441"/>
    </location>
</feature>
<evidence type="ECO:0000313" key="3">
    <source>
        <dbReference type="EMBL" id="PKY56158.1"/>
    </source>
</evidence>
<keyword evidence="2" id="KW-0812">Transmembrane</keyword>
<keyword evidence="4" id="KW-1185">Reference proteome</keyword>
<dbReference type="VEuPathDB" id="FungiDB:RhiirFUN_011464"/>
<reference evidence="3 4" key="1">
    <citation type="submission" date="2015-10" db="EMBL/GenBank/DDBJ databases">
        <title>Genome analyses suggest a sexual origin of heterokaryosis in a supposedly ancient asexual fungus.</title>
        <authorList>
            <person name="Ropars J."/>
            <person name="Sedzielewska K."/>
            <person name="Noel J."/>
            <person name="Charron P."/>
            <person name="Farinelli L."/>
            <person name="Marton T."/>
            <person name="Kruger M."/>
            <person name="Pelin A."/>
            <person name="Brachmann A."/>
            <person name="Corradi N."/>
        </authorList>
    </citation>
    <scope>NUCLEOTIDE SEQUENCE [LARGE SCALE GENOMIC DNA]</scope>
    <source>
        <strain evidence="3 4">A4</strain>
    </source>
</reference>
<dbReference type="InterPro" id="IPR013762">
    <property type="entry name" value="Integrase-like_cat_sf"/>
</dbReference>
<dbReference type="PANTHER" id="PTHR21446">
    <property type="entry name" value="DUF3504 DOMAIN-CONTAINING PROTEIN"/>
    <property type="match status" value="1"/>
</dbReference>
<gene>
    <name evidence="3" type="ORF">RhiirA4_476242</name>
</gene>
<dbReference type="GO" id="GO:0003677">
    <property type="term" value="F:DNA binding"/>
    <property type="evidence" value="ECO:0007669"/>
    <property type="project" value="InterPro"/>
</dbReference>
<organism evidence="3 4">
    <name type="scientific">Rhizophagus irregularis</name>
    <dbReference type="NCBI Taxonomy" id="588596"/>
    <lineage>
        <taxon>Eukaryota</taxon>
        <taxon>Fungi</taxon>
        <taxon>Fungi incertae sedis</taxon>
        <taxon>Mucoromycota</taxon>
        <taxon>Glomeromycotina</taxon>
        <taxon>Glomeromycetes</taxon>
        <taxon>Glomerales</taxon>
        <taxon>Glomeraceae</taxon>
        <taxon>Rhizophagus</taxon>
    </lineage>
</organism>
<dbReference type="Proteomes" id="UP000234323">
    <property type="component" value="Unassembled WGS sequence"/>
</dbReference>
<dbReference type="Gene3D" id="1.10.443.10">
    <property type="entry name" value="Intergrase catalytic core"/>
    <property type="match status" value="1"/>
</dbReference>
<accession>A0A2I1HBB2</accession>
<keyword evidence="1" id="KW-0233">DNA recombination</keyword>
<keyword evidence="2" id="KW-1133">Transmembrane helix</keyword>
<sequence length="478" mass="54098">MPQNSNKRAQTVNLSETATFHECAEFFKKFGEVKNTKASTKNWVISLEKFRKEAGFIGKIDEIATEAELDQQLSEYIAAMRQQNGQEYSASSVRAAIAVIRRHLIDNSAIKGVDVQQESLFPNLWKVFNGKIKYLSDFGLNEPKGSDALTVDEIIQILNHQKMDSNDFKKRPDGGFDVWIFRSKANQRVNTNHRGKGEKLILSNNPILINDYDRYIDLRPVNAELNFYLQEFEEETAFQTGNWFKRFHIGEVRLKKLMKEICIMTEINLDNRKITNHAGRKTMVQALQYLGQNTDCIRHQSRHKSDQGLQPYVLPHDQQQLDMMTSLVDEIHKKTSSDNISPINSMDINKEQVNGTFLTAKEVLKQSNRQNVISTEANTPQIPLKSNNHVEIEMKPMQLQELLESGQYSAVTAFGFVFRVVTVTAFGFAFGVATMTAFGFAFEVATVTAFGFAFGVATVITGLNLTAESPAIMVVRIS</sequence>
<dbReference type="VEuPathDB" id="FungiDB:FUN_009406"/>
<evidence type="ECO:0000256" key="2">
    <source>
        <dbReference type="SAM" id="Phobius"/>
    </source>
</evidence>
<dbReference type="InterPro" id="IPR011010">
    <property type="entry name" value="DNA_brk_join_enz"/>
</dbReference>
<dbReference type="PANTHER" id="PTHR21446:SF12">
    <property type="entry name" value="POTASSIUM CHANNEL TETRAMERIZATION DOMAIN CONTAINING 1"/>
    <property type="match status" value="1"/>
</dbReference>
<dbReference type="AlphaFoldDB" id="A0A2I1HBB2"/>
<evidence type="ECO:0008006" key="5">
    <source>
        <dbReference type="Google" id="ProtNLM"/>
    </source>
</evidence>
<feature type="transmembrane region" description="Helical" evidence="2">
    <location>
        <begin position="447"/>
        <end position="467"/>
    </location>
</feature>
<dbReference type="VEuPathDB" id="FungiDB:FUN_024805"/>
<proteinExistence type="predicted"/>
<evidence type="ECO:0000313" key="4">
    <source>
        <dbReference type="Proteomes" id="UP000234323"/>
    </source>
</evidence>
<dbReference type="InterPro" id="IPR052787">
    <property type="entry name" value="MAVS"/>
</dbReference>